<evidence type="ECO:0000313" key="2">
    <source>
        <dbReference type="Proteomes" id="UP000255460"/>
    </source>
</evidence>
<dbReference type="EMBL" id="UFZQ01000001">
    <property type="protein sequence ID" value="STE88834.1"/>
    <property type="molecule type" value="Genomic_DNA"/>
</dbReference>
<dbReference type="AlphaFoldDB" id="A0A376L1T7"/>
<sequence>MGDQREEKRAGQRLFSDAVRQNVEHTEPYILPANCPALYSSSEAAQAFDAIFCQRKRFI</sequence>
<name>A0A376L1T7_ECOLX</name>
<accession>A0A376L1T7</accession>
<evidence type="ECO:0000313" key="1">
    <source>
        <dbReference type="EMBL" id="STE88834.1"/>
    </source>
</evidence>
<protein>
    <submittedName>
        <fullName evidence="1">Uncharacterized protein</fullName>
    </submittedName>
</protein>
<proteinExistence type="predicted"/>
<organism evidence="1 2">
    <name type="scientific">Escherichia coli</name>
    <dbReference type="NCBI Taxonomy" id="562"/>
    <lineage>
        <taxon>Bacteria</taxon>
        <taxon>Pseudomonadati</taxon>
        <taxon>Pseudomonadota</taxon>
        <taxon>Gammaproteobacteria</taxon>
        <taxon>Enterobacterales</taxon>
        <taxon>Enterobacteriaceae</taxon>
        <taxon>Escherichia</taxon>
    </lineage>
</organism>
<reference evidence="1 2" key="1">
    <citation type="submission" date="2018-06" db="EMBL/GenBank/DDBJ databases">
        <authorList>
            <consortium name="Pathogen Informatics"/>
            <person name="Doyle S."/>
        </authorList>
    </citation>
    <scope>NUCLEOTIDE SEQUENCE [LARGE SCALE GENOMIC DNA]</scope>
    <source>
        <strain evidence="1 2">NCTC10418</strain>
    </source>
</reference>
<dbReference type="Proteomes" id="UP000255460">
    <property type="component" value="Unassembled WGS sequence"/>
</dbReference>
<gene>
    <name evidence="1" type="ORF">NCTC10418_06549</name>
</gene>